<accession>A0A7C3WMH1</accession>
<dbReference type="InterPro" id="IPR034746">
    <property type="entry name" value="POTRA"/>
</dbReference>
<evidence type="ECO:0000256" key="2">
    <source>
        <dbReference type="ARBA" id="ARBA00022452"/>
    </source>
</evidence>
<evidence type="ECO:0000313" key="6">
    <source>
        <dbReference type="EMBL" id="HGB15213.1"/>
    </source>
</evidence>
<dbReference type="Gene3D" id="2.40.160.50">
    <property type="entry name" value="membrane protein fhac: a member of the omp85/tpsb transporter family"/>
    <property type="match status" value="1"/>
</dbReference>
<evidence type="ECO:0000256" key="4">
    <source>
        <dbReference type="ARBA" id="ARBA00023136"/>
    </source>
</evidence>
<evidence type="ECO:0000256" key="1">
    <source>
        <dbReference type="ARBA" id="ARBA00004370"/>
    </source>
</evidence>
<dbReference type="Pfam" id="PF01103">
    <property type="entry name" value="Omp85"/>
    <property type="match status" value="1"/>
</dbReference>
<feature type="domain" description="POTRA" evidence="5">
    <location>
        <begin position="40"/>
        <end position="125"/>
    </location>
</feature>
<proteinExistence type="predicted"/>
<dbReference type="AlphaFoldDB" id="A0A7C3WMH1"/>
<dbReference type="PANTHER" id="PTHR12815">
    <property type="entry name" value="SORTING AND ASSEMBLY MACHINERY SAMM50 PROTEIN FAMILY MEMBER"/>
    <property type="match status" value="1"/>
</dbReference>
<dbReference type="InterPro" id="IPR039910">
    <property type="entry name" value="D15-like"/>
</dbReference>
<gene>
    <name evidence="6" type="ORF">ENV62_08275</name>
</gene>
<protein>
    <recommendedName>
        <fullName evidence="5">POTRA domain-containing protein</fullName>
    </recommendedName>
</protein>
<organism evidence="6">
    <name type="scientific">Desulfobacca acetoxidans</name>
    <dbReference type="NCBI Taxonomy" id="60893"/>
    <lineage>
        <taxon>Bacteria</taxon>
        <taxon>Pseudomonadati</taxon>
        <taxon>Thermodesulfobacteriota</taxon>
        <taxon>Desulfobaccia</taxon>
        <taxon>Desulfobaccales</taxon>
        <taxon>Desulfobaccaceae</taxon>
        <taxon>Desulfobacca</taxon>
    </lineage>
</organism>
<dbReference type="EMBL" id="DTHB01000053">
    <property type="protein sequence ID" value="HGB15213.1"/>
    <property type="molecule type" value="Genomic_DNA"/>
</dbReference>
<dbReference type="PROSITE" id="PS51779">
    <property type="entry name" value="POTRA"/>
    <property type="match status" value="1"/>
</dbReference>
<name>A0A7C3WMH1_9BACT</name>
<reference evidence="6" key="1">
    <citation type="journal article" date="2020" name="mSystems">
        <title>Genome- and Community-Level Interaction Insights into Carbon Utilization and Element Cycling Functions of Hydrothermarchaeota in Hydrothermal Sediment.</title>
        <authorList>
            <person name="Zhou Z."/>
            <person name="Liu Y."/>
            <person name="Xu W."/>
            <person name="Pan J."/>
            <person name="Luo Z.H."/>
            <person name="Li M."/>
        </authorList>
    </citation>
    <scope>NUCLEOTIDE SEQUENCE [LARGE SCALE GENOMIC DNA]</scope>
    <source>
        <strain evidence="6">SpSt-776</strain>
    </source>
</reference>
<evidence type="ECO:0000256" key="3">
    <source>
        <dbReference type="ARBA" id="ARBA00022692"/>
    </source>
</evidence>
<keyword evidence="2" id="KW-1134">Transmembrane beta strand</keyword>
<evidence type="ECO:0000259" key="5">
    <source>
        <dbReference type="PROSITE" id="PS51779"/>
    </source>
</evidence>
<dbReference type="PANTHER" id="PTHR12815:SF18">
    <property type="entry name" value="SORTING AND ASSEMBLY MACHINERY COMPONENT 50 HOMOLOG"/>
    <property type="match status" value="1"/>
</dbReference>
<dbReference type="Gene3D" id="3.10.20.310">
    <property type="entry name" value="membrane protein fhac"/>
    <property type="match status" value="2"/>
</dbReference>
<comment type="caution">
    <text evidence="6">The sequence shown here is derived from an EMBL/GenBank/DDBJ whole genome shotgun (WGS) entry which is preliminary data.</text>
</comment>
<keyword evidence="4" id="KW-0472">Membrane</keyword>
<dbReference type="InterPro" id="IPR000184">
    <property type="entry name" value="Bac_surfAg_D15"/>
</dbReference>
<dbReference type="Pfam" id="PF07244">
    <property type="entry name" value="POTRA"/>
    <property type="match status" value="2"/>
</dbReference>
<sequence length="618" mass="70313">MPANNRARIRAGILRLILAGMVTAFFLMEASAQTDRSPLLTLVSLKIKGAKIVPAKKVREELSIPLPSIWPWKKKPAFRASDLEADLEHLQAFFRRQGFYHTRIRPEIEKDERGRVRVVLHIDEGPWVQVKDIAVEVVDPALKPQLASLQEKWPLAQGGRFAEDLYENLKRLYLDYLTDHGYPRAQVQGKVYLDDRLNTARIHLTVTPGPLCYFGDVTLKGERETPDYLILRKLAFKKGDSFSLAKLYESQRRLYGLDLFRSVSLTPQEVPETQRAIPVTVEVLESKKRSLKVGLGYGDEDQFRARLGLRWRNLAGGGRLLDLDSKYSSLEARLMGTFLNPQLWATHWDLSFQTGWIQRDFPGFNDRAYFTQTRLERDLPWHLRMYVGHGLEFARPFDIPTETLLLLRESGAGKTFTSSMLQLGVRQDTADNPVDPTRGWIWYTNGELAPDFFGSDLQYVRLVTEGRKYQRLGKTGAVLAGRLKFGIIEPIQNTEEIPIFKRFFAGGANSVRGYRLDRLGPRNPSGEPIGGQALLEGSLEARLPIYKEFRGVAFLDFGNVYFKPKDFDIGQLKYSAGFGVRYSTPIGPIGVDVGFPLNRIDPSRDPSYRIHFTIGQVF</sequence>
<dbReference type="InterPro" id="IPR010827">
    <property type="entry name" value="BamA/TamA_POTRA"/>
</dbReference>
<comment type="subcellular location">
    <subcellularLocation>
        <location evidence="1">Membrane</location>
    </subcellularLocation>
</comment>
<dbReference type="GO" id="GO:0019867">
    <property type="term" value="C:outer membrane"/>
    <property type="evidence" value="ECO:0007669"/>
    <property type="project" value="InterPro"/>
</dbReference>
<keyword evidence="3" id="KW-0812">Transmembrane</keyword>